<dbReference type="Proteomes" id="UP000193862">
    <property type="component" value="Unassembled WGS sequence"/>
</dbReference>
<evidence type="ECO:0000313" key="2">
    <source>
        <dbReference type="EMBL" id="SLN60559.1"/>
    </source>
</evidence>
<sequence>MLVSILRRACACALALTTLAAPARAEEIQLEHINAAALIYTRAVETALNACLVQIDPTLASASETATAIDQNLAGLLDGDAGIGLLPLFDADLRAQVTALAALRTSDAATFIAASHDLVETLVTRPHDNAQDVHWVMTAAQYLADTQMLMTNLCEAARNGTLIDAAQIAREQTTLTNTASALVNGDPLSDLPPPASPQIELRAKMALSFWNSFLNEMIFSYATGSVSSGTIIAIAPSLDSLVNSFHDIIGTYNSV</sequence>
<dbReference type="RefSeq" id="WP_085837491.1">
    <property type="nucleotide sequence ID" value="NZ_FWFS01000010.1"/>
</dbReference>
<keyword evidence="3" id="KW-1185">Reference proteome</keyword>
<evidence type="ECO:0000256" key="1">
    <source>
        <dbReference type="SAM" id="SignalP"/>
    </source>
</evidence>
<proteinExistence type="predicted"/>
<feature type="signal peptide" evidence="1">
    <location>
        <begin position="1"/>
        <end position="25"/>
    </location>
</feature>
<protein>
    <recommendedName>
        <fullName evidence="4">NarX-like N-terminal domain-containing protein</fullName>
    </recommendedName>
</protein>
<feature type="chain" id="PRO_5012757358" description="NarX-like N-terminal domain-containing protein" evidence="1">
    <location>
        <begin position="26"/>
        <end position="255"/>
    </location>
</feature>
<keyword evidence="1" id="KW-0732">Signal</keyword>
<evidence type="ECO:0000313" key="3">
    <source>
        <dbReference type="Proteomes" id="UP000193862"/>
    </source>
</evidence>
<reference evidence="2 3" key="1">
    <citation type="submission" date="2017-03" db="EMBL/GenBank/DDBJ databases">
        <authorList>
            <person name="Afonso C.L."/>
            <person name="Miller P.J."/>
            <person name="Scott M.A."/>
            <person name="Spackman E."/>
            <person name="Goraichik I."/>
            <person name="Dimitrov K.M."/>
            <person name="Suarez D.L."/>
            <person name="Swayne D.E."/>
        </authorList>
    </citation>
    <scope>NUCLEOTIDE SEQUENCE [LARGE SCALE GENOMIC DNA]</scope>
    <source>
        <strain evidence="2 3">CECT 8620</strain>
    </source>
</reference>
<evidence type="ECO:0008006" key="4">
    <source>
        <dbReference type="Google" id="ProtNLM"/>
    </source>
</evidence>
<name>A0A1Y5THM4_9RHOB</name>
<dbReference type="AlphaFoldDB" id="A0A1Y5THM4"/>
<dbReference type="EMBL" id="FWFS01000010">
    <property type="protein sequence ID" value="SLN60559.1"/>
    <property type="molecule type" value="Genomic_DNA"/>
</dbReference>
<organism evidence="2 3">
    <name type="scientific">Aquimixticola soesokkakensis</name>
    <dbReference type="NCBI Taxonomy" id="1519096"/>
    <lineage>
        <taxon>Bacteria</taxon>
        <taxon>Pseudomonadati</taxon>
        <taxon>Pseudomonadota</taxon>
        <taxon>Alphaproteobacteria</taxon>
        <taxon>Rhodobacterales</taxon>
        <taxon>Paracoccaceae</taxon>
        <taxon>Aquimixticola</taxon>
    </lineage>
</organism>
<accession>A0A1Y5THM4</accession>
<gene>
    <name evidence="2" type="ORF">AQS8620_02734</name>
</gene>